<evidence type="ECO:0000259" key="2">
    <source>
        <dbReference type="Pfam" id="PF03008"/>
    </source>
</evidence>
<proteinExistence type="predicted"/>
<dbReference type="Proteomes" id="UP000196503">
    <property type="component" value="Unassembled WGS sequence"/>
</dbReference>
<dbReference type="Pfam" id="PF03008">
    <property type="entry name" value="DUF234"/>
    <property type="match status" value="1"/>
</dbReference>
<gene>
    <name evidence="3" type="ORF">A5869_000546</name>
</gene>
<protein>
    <recommendedName>
        <fullName evidence="2">DUF234 domain-containing protein</fullName>
    </recommendedName>
</protein>
<dbReference type="PANTHER" id="PTHR34704">
    <property type="entry name" value="ATPASE"/>
    <property type="match status" value="1"/>
</dbReference>
<organism evidence="3 4">
    <name type="scientific">Enterococcus cecorum</name>
    <dbReference type="NCBI Taxonomy" id="44008"/>
    <lineage>
        <taxon>Bacteria</taxon>
        <taxon>Bacillati</taxon>
        <taxon>Bacillota</taxon>
        <taxon>Bacilli</taxon>
        <taxon>Lactobacillales</taxon>
        <taxon>Enterococcaceae</taxon>
        <taxon>Enterococcus</taxon>
    </lineage>
</organism>
<dbReference type="EMBL" id="NIBL01000001">
    <property type="protein sequence ID" value="OUZ18898.1"/>
    <property type="molecule type" value="Genomic_DNA"/>
</dbReference>
<sequence>MISRGASEQTYRYIEPHLDQYMGSIFEKICTEYLWERLLQNDLSFSFLDLASWWGKNPQTKNQEGIDIMGTSGHTSVFGECKWKNELVDTPVLDQLIHRSQMFPYVDNHYFLFSKTGFTLACQERAEQLDNVELVTLLIFLRICLKFNFAKSCLLC</sequence>
<evidence type="ECO:0000313" key="4">
    <source>
        <dbReference type="Proteomes" id="UP000196503"/>
    </source>
</evidence>
<accession>A0A200I1P4</accession>
<dbReference type="GO" id="GO:0016787">
    <property type="term" value="F:hydrolase activity"/>
    <property type="evidence" value="ECO:0007669"/>
    <property type="project" value="UniProtKB-KW"/>
</dbReference>
<dbReference type="InterPro" id="IPR004256">
    <property type="entry name" value="DUF234"/>
</dbReference>
<reference evidence="3 4" key="1">
    <citation type="submission" date="2017-05" db="EMBL/GenBank/DDBJ databases">
        <title>The Genome Sequence of Enterococcus faecium 2D5_DIV0622.</title>
        <authorList>
            <consortium name="The Broad Institute Genomics Platform"/>
            <consortium name="The Broad Institute Genomic Center for Infectious Diseases"/>
            <person name="Earl A."/>
            <person name="Manson A."/>
            <person name="Schwartman J."/>
            <person name="Gilmore M."/>
            <person name="Abouelleil A."/>
            <person name="Cao P."/>
            <person name="Chapman S."/>
            <person name="Cusick C."/>
            <person name="Shea T."/>
            <person name="Young S."/>
            <person name="Neafsey D."/>
            <person name="Nusbaum C."/>
            <person name="Birren B."/>
        </authorList>
    </citation>
    <scope>NUCLEOTIDE SEQUENCE [LARGE SCALE GENOMIC DNA]</scope>
    <source>
        <strain evidence="3 4">2D5_DIV0622</strain>
    </source>
</reference>
<evidence type="ECO:0000313" key="3">
    <source>
        <dbReference type="EMBL" id="OUZ18898.1"/>
    </source>
</evidence>
<dbReference type="PANTHER" id="PTHR34704:SF1">
    <property type="entry name" value="ATPASE"/>
    <property type="match status" value="1"/>
</dbReference>
<comment type="caution">
    <text evidence="3">The sequence shown here is derived from an EMBL/GenBank/DDBJ whole genome shotgun (WGS) entry which is preliminary data.</text>
</comment>
<name>A0A200I1P4_9ENTE</name>
<keyword evidence="1" id="KW-0378">Hydrolase</keyword>
<dbReference type="AlphaFoldDB" id="A0A200I1P4"/>
<dbReference type="SUPFAM" id="SSF52980">
    <property type="entry name" value="Restriction endonuclease-like"/>
    <property type="match status" value="1"/>
</dbReference>
<feature type="domain" description="DUF234" evidence="2">
    <location>
        <begin position="2"/>
        <end position="85"/>
    </location>
</feature>
<evidence type="ECO:0000256" key="1">
    <source>
        <dbReference type="ARBA" id="ARBA00022801"/>
    </source>
</evidence>
<dbReference type="InterPro" id="IPR011335">
    <property type="entry name" value="Restrct_endonuc-II-like"/>
</dbReference>
<dbReference type="RefSeq" id="WP_256968716.1">
    <property type="nucleotide sequence ID" value="NZ_NIBL01000001.1"/>
</dbReference>